<feature type="coiled-coil region" evidence="1">
    <location>
        <begin position="231"/>
        <end position="272"/>
    </location>
</feature>
<dbReference type="Gene3D" id="1.10.287.1490">
    <property type="match status" value="1"/>
</dbReference>
<organism evidence="3 4">
    <name type="scientific">Arenibacterium halophilum</name>
    <dbReference type="NCBI Taxonomy" id="2583821"/>
    <lineage>
        <taxon>Bacteria</taxon>
        <taxon>Pseudomonadati</taxon>
        <taxon>Pseudomonadota</taxon>
        <taxon>Alphaproteobacteria</taxon>
        <taxon>Rhodobacterales</taxon>
        <taxon>Paracoccaceae</taxon>
        <taxon>Arenibacterium</taxon>
    </lineage>
</organism>
<accession>A0ABY2X5P7</accession>
<feature type="region of interest" description="Disordered" evidence="2">
    <location>
        <begin position="1"/>
        <end position="112"/>
    </location>
</feature>
<feature type="compositionally biased region" description="Basic and acidic residues" evidence="2">
    <location>
        <begin position="1"/>
        <end position="24"/>
    </location>
</feature>
<proteinExistence type="predicted"/>
<keyword evidence="4" id="KW-1185">Reference proteome</keyword>
<dbReference type="EMBL" id="VCPC01000004">
    <property type="protein sequence ID" value="TMV10775.1"/>
    <property type="molecule type" value="Genomic_DNA"/>
</dbReference>
<evidence type="ECO:0000256" key="2">
    <source>
        <dbReference type="SAM" id="MobiDB-lite"/>
    </source>
</evidence>
<dbReference type="RefSeq" id="WP_138865348.1">
    <property type="nucleotide sequence ID" value="NZ_VCPC01000004.1"/>
</dbReference>
<protein>
    <recommendedName>
        <fullName evidence="5">Inner membrane protein</fullName>
    </recommendedName>
</protein>
<evidence type="ECO:0008006" key="5">
    <source>
        <dbReference type="Google" id="ProtNLM"/>
    </source>
</evidence>
<comment type="caution">
    <text evidence="3">The sequence shown here is derived from an EMBL/GenBank/DDBJ whole genome shotgun (WGS) entry which is preliminary data.</text>
</comment>
<feature type="compositionally biased region" description="Acidic residues" evidence="2">
    <location>
        <begin position="49"/>
        <end position="58"/>
    </location>
</feature>
<sequence length="432" mass="44209">MVDDRKSGPTDADGDAKPQDDTPKEATVQPDVKPTDPAEEGASATSADTEADTAEDASEPLLAEHTDPSDASPAGDSDIAADPADHTSEPPDLTTPPEPVAQPAPEPRKGGTFGAALLGGAIAALIGFAVAESDVLNPLLPPSWQETDASAELEALSAELAQQKAAQEDISAALGAMDLPALSARIDDLAAALDPLGGQIAQIASETGDFAARLDALEKRPISEGAPQSAVDAYERELARLSDAVAEQRATVESMIEEARQLDANAAEASRAATLQTVVARLETAVGSGEPYADLLDDLTQTGAEVPQALADHAAEGVASLPALRESFPPAAREALAATRSGGNGEGIGAFLQRQLGARSVSPRSGDDPDAILSRAESAVVQGRIELALTELAAMPETGRAPLEGWIARAQTRVDALNAVESLATNTPVNSN</sequence>
<name>A0ABY2X5P7_9RHOB</name>
<keyword evidence="1" id="KW-0175">Coiled coil</keyword>
<evidence type="ECO:0000313" key="3">
    <source>
        <dbReference type="EMBL" id="TMV10775.1"/>
    </source>
</evidence>
<reference evidence="3 4" key="1">
    <citation type="submission" date="2019-05" db="EMBL/GenBank/DDBJ databases">
        <title>Marivita sp. nov. isolated from sea sediment.</title>
        <authorList>
            <person name="Kim W."/>
        </authorList>
    </citation>
    <scope>NUCLEOTIDE SEQUENCE [LARGE SCALE GENOMIC DNA]</scope>
    <source>
        <strain evidence="3 4">CAU 1492</strain>
    </source>
</reference>
<feature type="compositionally biased region" description="Low complexity" evidence="2">
    <location>
        <begin position="69"/>
        <end position="82"/>
    </location>
</feature>
<feature type="coiled-coil region" evidence="1">
    <location>
        <begin position="146"/>
        <end position="173"/>
    </location>
</feature>
<evidence type="ECO:0000313" key="4">
    <source>
        <dbReference type="Proteomes" id="UP001191082"/>
    </source>
</evidence>
<feature type="compositionally biased region" description="Pro residues" evidence="2">
    <location>
        <begin position="93"/>
        <end position="105"/>
    </location>
</feature>
<dbReference type="Proteomes" id="UP001191082">
    <property type="component" value="Unassembled WGS sequence"/>
</dbReference>
<evidence type="ECO:0000256" key="1">
    <source>
        <dbReference type="SAM" id="Coils"/>
    </source>
</evidence>
<gene>
    <name evidence="3" type="ORF">FGK64_18595</name>
</gene>